<reference evidence="8" key="1">
    <citation type="journal article" date="2023" name="Int. J. Syst. Evol. Microbiol.">
        <title>Sinisalibacter aestuarii sp. nov., isolated from estuarine sediment of the Arakawa River.</title>
        <authorList>
            <person name="Arafat S.T."/>
            <person name="Hirano S."/>
            <person name="Sato A."/>
            <person name="Takeuchi K."/>
            <person name="Yasuda T."/>
            <person name="Terahara T."/>
            <person name="Hamada M."/>
            <person name="Kobayashi T."/>
        </authorList>
    </citation>
    <scope>NUCLEOTIDE SEQUENCE</scope>
    <source>
        <strain evidence="8">B-399</strain>
    </source>
</reference>
<keyword evidence="5" id="KW-0804">Transcription</keyword>
<dbReference type="SUPFAM" id="SSF52172">
    <property type="entry name" value="CheY-like"/>
    <property type="match status" value="1"/>
</dbReference>
<feature type="modified residue" description="4-aspartylphosphate" evidence="6">
    <location>
        <position position="54"/>
    </location>
</feature>
<accession>A0ABQ5LZ22</accession>
<dbReference type="Pfam" id="PF00072">
    <property type="entry name" value="Response_reg"/>
    <property type="match status" value="1"/>
</dbReference>
<gene>
    <name evidence="8" type="ORF">STA1M1_35190</name>
</gene>
<keyword evidence="2" id="KW-0902">Two-component regulatory system</keyword>
<keyword evidence="3" id="KW-0805">Transcription regulation</keyword>
<dbReference type="Proteomes" id="UP001144205">
    <property type="component" value="Unassembled WGS sequence"/>
</dbReference>
<dbReference type="EMBL" id="BROH01000013">
    <property type="protein sequence ID" value="GKY89650.1"/>
    <property type="molecule type" value="Genomic_DNA"/>
</dbReference>
<evidence type="ECO:0000313" key="9">
    <source>
        <dbReference type="Proteomes" id="UP001144205"/>
    </source>
</evidence>
<protein>
    <recommendedName>
        <fullName evidence="7">Response regulatory domain-containing protein</fullName>
    </recommendedName>
</protein>
<name>A0ABQ5LZ22_9RHOB</name>
<sequence length="364" mass="40832">MRVLAVDDDQSILDLVTSILSATTHHHVTTAPSVIEALEEIEEADEAFDCFLVDFQMPEDDGAVLVRLIRETPGYEYVPILMLTAMRDKSCLDRAFSAGATDYITKPVDYQELTARLQAAQKTSVDKARRHSQPLMAGEMRGMGEDVKDFRLRDPISLIGVPGAIDYDEFENYLHQLTRRRLSSASTFAVKIASVEQLYADCSSDEFRALVRGAAQNLQGALLSGRGVLSYRGNGIFLCVREKRLKERWTMRSLTHRKHETLLHEEPGGLSAHLLVGDDVRLTSVPFVHVLETLSAAIDNVETRSSAMWNPLDAPRRFLASQFVSEPEKQLERRAYDALLQSAFSDTKNKAWHRKLDRALPGEA</sequence>
<dbReference type="Gene3D" id="3.40.50.2300">
    <property type="match status" value="1"/>
</dbReference>
<evidence type="ECO:0000256" key="5">
    <source>
        <dbReference type="ARBA" id="ARBA00023163"/>
    </source>
</evidence>
<evidence type="ECO:0000256" key="6">
    <source>
        <dbReference type="PROSITE-ProRule" id="PRU00169"/>
    </source>
</evidence>
<evidence type="ECO:0000259" key="7">
    <source>
        <dbReference type="PROSITE" id="PS50110"/>
    </source>
</evidence>
<keyword evidence="1 6" id="KW-0597">Phosphoprotein</keyword>
<dbReference type="PANTHER" id="PTHR48111">
    <property type="entry name" value="REGULATOR OF RPOS"/>
    <property type="match status" value="1"/>
</dbReference>
<keyword evidence="9" id="KW-1185">Reference proteome</keyword>
<evidence type="ECO:0000256" key="4">
    <source>
        <dbReference type="ARBA" id="ARBA00023125"/>
    </source>
</evidence>
<comment type="caution">
    <text evidence="8">The sequence shown here is derived from an EMBL/GenBank/DDBJ whole genome shotgun (WGS) entry which is preliminary data.</text>
</comment>
<dbReference type="InterPro" id="IPR011006">
    <property type="entry name" value="CheY-like_superfamily"/>
</dbReference>
<organism evidence="8 9">
    <name type="scientific">Sinisalibacter aestuarii</name>
    <dbReference type="NCBI Taxonomy" id="2949426"/>
    <lineage>
        <taxon>Bacteria</taxon>
        <taxon>Pseudomonadati</taxon>
        <taxon>Pseudomonadota</taxon>
        <taxon>Alphaproteobacteria</taxon>
        <taxon>Rhodobacterales</taxon>
        <taxon>Roseobacteraceae</taxon>
        <taxon>Sinisalibacter</taxon>
    </lineage>
</organism>
<evidence type="ECO:0000256" key="1">
    <source>
        <dbReference type="ARBA" id="ARBA00022553"/>
    </source>
</evidence>
<evidence type="ECO:0000256" key="3">
    <source>
        <dbReference type="ARBA" id="ARBA00023015"/>
    </source>
</evidence>
<dbReference type="PROSITE" id="PS50110">
    <property type="entry name" value="RESPONSE_REGULATORY"/>
    <property type="match status" value="1"/>
</dbReference>
<evidence type="ECO:0000313" key="8">
    <source>
        <dbReference type="EMBL" id="GKY89650.1"/>
    </source>
</evidence>
<keyword evidence="4" id="KW-0238">DNA-binding</keyword>
<evidence type="ECO:0000256" key="2">
    <source>
        <dbReference type="ARBA" id="ARBA00023012"/>
    </source>
</evidence>
<dbReference type="InterPro" id="IPR001789">
    <property type="entry name" value="Sig_transdc_resp-reg_receiver"/>
</dbReference>
<dbReference type="PANTHER" id="PTHR48111:SF1">
    <property type="entry name" value="TWO-COMPONENT RESPONSE REGULATOR ORR33"/>
    <property type="match status" value="1"/>
</dbReference>
<dbReference type="RefSeq" id="WP_281843675.1">
    <property type="nucleotide sequence ID" value="NZ_BROH01000013.1"/>
</dbReference>
<dbReference type="SMART" id="SM00448">
    <property type="entry name" value="REC"/>
    <property type="match status" value="1"/>
</dbReference>
<proteinExistence type="predicted"/>
<feature type="domain" description="Response regulatory" evidence="7">
    <location>
        <begin position="2"/>
        <end position="121"/>
    </location>
</feature>
<dbReference type="InterPro" id="IPR039420">
    <property type="entry name" value="WalR-like"/>
</dbReference>